<dbReference type="AlphaFoldDB" id="A0AAD7N846"/>
<keyword evidence="2" id="KW-0732">Signal</keyword>
<keyword evidence="4" id="KW-1185">Reference proteome</keyword>
<reference evidence="3" key="1">
    <citation type="submission" date="2023-03" db="EMBL/GenBank/DDBJ databases">
        <title>Massive genome expansion in bonnet fungi (Mycena s.s.) driven by repeated elements and novel gene families across ecological guilds.</title>
        <authorList>
            <consortium name="Lawrence Berkeley National Laboratory"/>
            <person name="Harder C.B."/>
            <person name="Miyauchi S."/>
            <person name="Viragh M."/>
            <person name="Kuo A."/>
            <person name="Thoen E."/>
            <person name="Andreopoulos B."/>
            <person name="Lu D."/>
            <person name="Skrede I."/>
            <person name="Drula E."/>
            <person name="Henrissat B."/>
            <person name="Morin E."/>
            <person name="Kohler A."/>
            <person name="Barry K."/>
            <person name="LaButti K."/>
            <person name="Morin E."/>
            <person name="Salamov A."/>
            <person name="Lipzen A."/>
            <person name="Mereny Z."/>
            <person name="Hegedus B."/>
            <person name="Baldrian P."/>
            <person name="Stursova M."/>
            <person name="Weitz H."/>
            <person name="Taylor A."/>
            <person name="Grigoriev I.V."/>
            <person name="Nagy L.G."/>
            <person name="Martin F."/>
            <person name="Kauserud H."/>
        </authorList>
    </citation>
    <scope>NUCLEOTIDE SEQUENCE</scope>
    <source>
        <strain evidence="3">CBHHK188m</strain>
    </source>
</reference>
<gene>
    <name evidence="3" type="ORF">DFH07DRAFT_961474</name>
</gene>
<organism evidence="3 4">
    <name type="scientific">Mycena maculata</name>
    <dbReference type="NCBI Taxonomy" id="230809"/>
    <lineage>
        <taxon>Eukaryota</taxon>
        <taxon>Fungi</taxon>
        <taxon>Dikarya</taxon>
        <taxon>Basidiomycota</taxon>
        <taxon>Agaricomycotina</taxon>
        <taxon>Agaricomycetes</taxon>
        <taxon>Agaricomycetidae</taxon>
        <taxon>Agaricales</taxon>
        <taxon>Marasmiineae</taxon>
        <taxon>Mycenaceae</taxon>
        <taxon>Mycena</taxon>
    </lineage>
</organism>
<feature type="compositionally biased region" description="Low complexity" evidence="1">
    <location>
        <begin position="147"/>
        <end position="175"/>
    </location>
</feature>
<evidence type="ECO:0000313" key="3">
    <source>
        <dbReference type="EMBL" id="KAJ7750052.1"/>
    </source>
</evidence>
<feature type="signal peptide" evidence="2">
    <location>
        <begin position="1"/>
        <end position="21"/>
    </location>
</feature>
<feature type="chain" id="PRO_5042024357" description="Infection structure specific protein" evidence="2">
    <location>
        <begin position="22"/>
        <end position="199"/>
    </location>
</feature>
<protein>
    <recommendedName>
        <fullName evidence="5">Infection structure specific protein</fullName>
    </recommendedName>
</protein>
<dbReference type="Proteomes" id="UP001215280">
    <property type="component" value="Unassembled WGS sequence"/>
</dbReference>
<accession>A0AAD7N846</accession>
<dbReference type="EMBL" id="JARJLG010000083">
    <property type="protein sequence ID" value="KAJ7750052.1"/>
    <property type="molecule type" value="Genomic_DNA"/>
</dbReference>
<evidence type="ECO:0000256" key="2">
    <source>
        <dbReference type="SAM" id="SignalP"/>
    </source>
</evidence>
<evidence type="ECO:0000313" key="4">
    <source>
        <dbReference type="Proteomes" id="UP001215280"/>
    </source>
</evidence>
<proteinExistence type="predicted"/>
<feature type="compositionally biased region" description="Polar residues" evidence="1">
    <location>
        <begin position="126"/>
        <end position="141"/>
    </location>
</feature>
<sequence length="199" mass="20049">MKLILFAVFTALAFGLKESHAINIPRQNETLTTSIPGLFPPSPTQTASAIVSAYQQAVQLCGPDVDAQQQAAIQAYNEAVPVAQNATSFDSAVQQWASENYAPLQGANSACQLAENQLDAAEDSVDTTSNVADPTSSTTSGAAAPQSTAPGASSTGSSAGTSTKSSTAPSTSSSSDGVLNAPPMMVILTGLIGLLAGLT</sequence>
<name>A0AAD7N846_9AGAR</name>
<feature type="region of interest" description="Disordered" evidence="1">
    <location>
        <begin position="119"/>
        <end position="180"/>
    </location>
</feature>
<evidence type="ECO:0000256" key="1">
    <source>
        <dbReference type="SAM" id="MobiDB-lite"/>
    </source>
</evidence>
<evidence type="ECO:0008006" key="5">
    <source>
        <dbReference type="Google" id="ProtNLM"/>
    </source>
</evidence>
<comment type="caution">
    <text evidence="3">The sequence shown here is derived from an EMBL/GenBank/DDBJ whole genome shotgun (WGS) entry which is preliminary data.</text>
</comment>